<accession>F3QM39</accession>
<dbReference type="HOGENOM" id="CLU_2718657_0_0_4"/>
<dbReference type="GeneID" id="43349357"/>
<proteinExistence type="predicted"/>
<sequence length="72" mass="8195">MLRGLGRTQGTTKTQIVLSALRSVFEENFLEKKTILLPEDQYQALVELVGSPLTPQEIEGRKKLKKVPDWNL</sequence>
<dbReference type="Proteomes" id="UP000005156">
    <property type="component" value="Unassembled WGS sequence"/>
</dbReference>
<keyword evidence="2" id="KW-1185">Reference proteome</keyword>
<protein>
    <submittedName>
        <fullName evidence="1">Conserved domain protein</fullName>
    </submittedName>
</protein>
<dbReference type="AlphaFoldDB" id="F3QM39"/>
<organism evidence="1 2">
    <name type="scientific">Parasutterella excrementihominis YIT 11859</name>
    <dbReference type="NCBI Taxonomy" id="762966"/>
    <lineage>
        <taxon>Bacteria</taxon>
        <taxon>Pseudomonadati</taxon>
        <taxon>Pseudomonadota</taxon>
        <taxon>Betaproteobacteria</taxon>
        <taxon>Burkholderiales</taxon>
        <taxon>Sutterellaceae</taxon>
        <taxon>Parasutterella</taxon>
    </lineage>
</organism>
<evidence type="ECO:0000313" key="2">
    <source>
        <dbReference type="Proteomes" id="UP000005156"/>
    </source>
</evidence>
<evidence type="ECO:0000313" key="1">
    <source>
        <dbReference type="EMBL" id="EGG52346.1"/>
    </source>
</evidence>
<dbReference type="EMBL" id="AFBP01000070">
    <property type="protein sequence ID" value="EGG52346.1"/>
    <property type="molecule type" value="Genomic_DNA"/>
</dbReference>
<gene>
    <name evidence="1" type="ORF">HMPREF9439_02016</name>
</gene>
<name>F3QM39_9BURK</name>
<reference evidence="1 2" key="1">
    <citation type="submission" date="2011-02" db="EMBL/GenBank/DDBJ databases">
        <authorList>
            <person name="Weinstock G."/>
            <person name="Sodergren E."/>
            <person name="Clifton S."/>
            <person name="Fulton L."/>
            <person name="Fulton B."/>
            <person name="Courtney L."/>
            <person name="Fronick C."/>
            <person name="Harrison M."/>
            <person name="Strong C."/>
            <person name="Farmer C."/>
            <person name="Delahaunty K."/>
            <person name="Markovic C."/>
            <person name="Hall O."/>
            <person name="Minx P."/>
            <person name="Tomlinson C."/>
            <person name="Mitreva M."/>
            <person name="Hou S."/>
            <person name="Chen J."/>
            <person name="Wollam A."/>
            <person name="Pepin K.H."/>
            <person name="Johnson M."/>
            <person name="Bhonagiri V."/>
            <person name="Zhang X."/>
            <person name="Suruliraj S."/>
            <person name="Warren W."/>
            <person name="Chinwalla A."/>
            <person name="Mardis E.R."/>
            <person name="Wilson R.K."/>
        </authorList>
    </citation>
    <scope>NUCLEOTIDE SEQUENCE [LARGE SCALE GENOMIC DNA]</scope>
    <source>
        <strain evidence="1 2">YIT 11859</strain>
    </source>
</reference>
<dbReference type="eggNOG" id="ENOG503405F">
    <property type="taxonomic scope" value="Bacteria"/>
</dbReference>
<comment type="caution">
    <text evidence="1">The sequence shown here is derived from an EMBL/GenBank/DDBJ whole genome shotgun (WGS) entry which is preliminary data.</text>
</comment>
<dbReference type="RefSeq" id="WP_008864619.1">
    <property type="nucleotide sequence ID" value="NZ_GL883740.1"/>
</dbReference>